<dbReference type="KEGG" id="bse:Bsel_3196"/>
<reference evidence="1" key="1">
    <citation type="submission" date="2009-10" db="EMBL/GenBank/DDBJ databases">
        <title>Complete sequence of Bacillus selenitireducens MLS10.</title>
        <authorList>
            <consortium name="US DOE Joint Genome Institute"/>
            <person name="Lucas S."/>
            <person name="Copeland A."/>
            <person name="Lapidus A."/>
            <person name="Glavina del Rio T."/>
            <person name="Dalin E."/>
            <person name="Tice H."/>
            <person name="Bruce D."/>
            <person name="Goodwin L."/>
            <person name="Pitluck S."/>
            <person name="Sims D."/>
            <person name="Brettin T."/>
            <person name="Detter J.C."/>
            <person name="Han C."/>
            <person name="Larimer F."/>
            <person name="Land M."/>
            <person name="Hauser L."/>
            <person name="Kyrpides N."/>
            <person name="Ovchinnikova G."/>
            <person name="Stolz J."/>
        </authorList>
    </citation>
    <scope>NUCLEOTIDE SEQUENCE [LARGE SCALE GENOMIC DNA]</scope>
    <source>
        <strain evidence="1">MLS10</strain>
    </source>
</reference>
<protein>
    <submittedName>
        <fullName evidence="1">Uncharacterized protein</fullName>
    </submittedName>
</protein>
<sequence length="154" mass="17920">MSFLLLYDVFTDAFDEHAIRWPVTLETDGQTLKGELIADGTDYLIPRQYELELKWTFRLLKLDDDTVIDFRDDPFPLKWSERRYEERLRKFEASGEEAWLRQFVIDAADASRETLTDGLLRHPAFTQALQEANIATPDVIHLAKEPVYEPGQGD</sequence>
<proteinExistence type="predicted"/>
<evidence type="ECO:0000313" key="2">
    <source>
        <dbReference type="Proteomes" id="UP000000271"/>
    </source>
</evidence>
<dbReference type="AlphaFoldDB" id="D6Y0W0"/>
<dbReference type="Proteomes" id="UP000000271">
    <property type="component" value="Chromosome"/>
</dbReference>
<dbReference type="EMBL" id="CP001791">
    <property type="protein sequence ID" value="ADI00678.1"/>
    <property type="molecule type" value="Genomic_DNA"/>
</dbReference>
<gene>
    <name evidence="1" type="ordered locus">Bsel_3196</name>
</gene>
<accession>D6Y0W0</accession>
<dbReference type="RefSeq" id="WP_013174082.1">
    <property type="nucleotide sequence ID" value="NC_014219.1"/>
</dbReference>
<keyword evidence="2" id="KW-1185">Reference proteome</keyword>
<dbReference type="STRING" id="439292.Bsel_3196"/>
<organism evidence="1 2">
    <name type="scientific">Bacillus selenitireducens (strain ATCC 700615 / DSM 15326 / MLS10)</name>
    <dbReference type="NCBI Taxonomy" id="439292"/>
    <lineage>
        <taxon>Bacteria</taxon>
        <taxon>Bacillati</taxon>
        <taxon>Bacillota</taxon>
        <taxon>Bacilli</taxon>
        <taxon>Bacillales</taxon>
        <taxon>Bacillaceae</taxon>
        <taxon>Salisediminibacterium</taxon>
    </lineage>
</organism>
<evidence type="ECO:0000313" key="1">
    <source>
        <dbReference type="EMBL" id="ADI00678.1"/>
    </source>
</evidence>
<dbReference type="HOGENOM" id="CLU_1700699_0_0_9"/>
<dbReference type="OrthoDB" id="9843863at2"/>
<name>D6Y0W0_BACIE</name>